<gene>
    <name evidence="2" type="ORF">EHS13_14435</name>
</gene>
<proteinExistence type="predicted"/>
<keyword evidence="3" id="KW-1185">Reference proteome</keyword>
<keyword evidence="1" id="KW-1133">Transmembrane helix</keyword>
<keyword evidence="1" id="KW-0472">Membrane</keyword>
<dbReference type="EMBL" id="CP034235">
    <property type="protein sequence ID" value="QGQ95987.1"/>
    <property type="molecule type" value="Genomic_DNA"/>
</dbReference>
<dbReference type="Proteomes" id="UP000426246">
    <property type="component" value="Chromosome"/>
</dbReference>
<accession>A0A6B8RJF1</accession>
<dbReference type="RefSeq" id="WP_155701024.1">
    <property type="nucleotide sequence ID" value="NZ_CP034235.1"/>
</dbReference>
<dbReference type="KEGG" id="ppsc:EHS13_14435"/>
<feature type="transmembrane region" description="Helical" evidence="1">
    <location>
        <begin position="64"/>
        <end position="85"/>
    </location>
</feature>
<evidence type="ECO:0000256" key="1">
    <source>
        <dbReference type="SAM" id="Phobius"/>
    </source>
</evidence>
<name>A0A6B8RJF1_9BACL</name>
<sequence>MLIANKYCHYLLTELHLLNTLDYMRLEVTDLLKKIGILLIVLSFVFYGLILLIPLLSVTLKTKTILTTTLVVIGEISFWSGGLILGKEVVNKYRSLFNPKNWFKRKP</sequence>
<organism evidence="2 3">
    <name type="scientific">Paenibacillus psychroresistens</name>
    <dbReference type="NCBI Taxonomy" id="1778678"/>
    <lineage>
        <taxon>Bacteria</taxon>
        <taxon>Bacillati</taxon>
        <taxon>Bacillota</taxon>
        <taxon>Bacilli</taxon>
        <taxon>Bacillales</taxon>
        <taxon>Paenibacillaceae</taxon>
        <taxon>Paenibacillus</taxon>
    </lineage>
</organism>
<dbReference type="AlphaFoldDB" id="A0A6B8RJF1"/>
<evidence type="ECO:0000313" key="2">
    <source>
        <dbReference type="EMBL" id="QGQ95987.1"/>
    </source>
</evidence>
<protein>
    <submittedName>
        <fullName evidence="2">Transporter suffix domain-containing protein</fullName>
    </submittedName>
</protein>
<dbReference type="OrthoDB" id="1122717at2"/>
<evidence type="ECO:0000313" key="3">
    <source>
        <dbReference type="Proteomes" id="UP000426246"/>
    </source>
</evidence>
<dbReference type="InterPro" id="IPR047961">
    <property type="entry name" value="Transp_suffix-like"/>
</dbReference>
<dbReference type="NCBIfam" id="NF033684">
    <property type="entry name" value="suffix_2_RND"/>
    <property type="match status" value="1"/>
</dbReference>
<feature type="transmembrane region" description="Helical" evidence="1">
    <location>
        <begin position="35"/>
        <end position="58"/>
    </location>
</feature>
<keyword evidence="1" id="KW-0812">Transmembrane</keyword>
<reference evidence="3" key="1">
    <citation type="submission" date="2018-11" db="EMBL/GenBank/DDBJ databases">
        <title>Complete genome sequence of Paenibacillus sp. ML311-T8.</title>
        <authorList>
            <person name="Nam Y.-D."/>
            <person name="Kang J."/>
            <person name="Chung W.-H."/>
            <person name="Park Y.S."/>
        </authorList>
    </citation>
    <scope>NUCLEOTIDE SEQUENCE [LARGE SCALE GENOMIC DNA]</scope>
    <source>
        <strain evidence="3">ML311-T8</strain>
    </source>
</reference>